<dbReference type="InterPro" id="IPR006311">
    <property type="entry name" value="TAT_signal"/>
</dbReference>
<protein>
    <submittedName>
        <fullName evidence="2">Serine hydrolase</fullName>
    </submittedName>
</protein>
<dbReference type="InterPro" id="IPR050789">
    <property type="entry name" value="Diverse_Enzym_Activities"/>
</dbReference>
<dbReference type="GO" id="GO:0016787">
    <property type="term" value="F:hydrolase activity"/>
    <property type="evidence" value="ECO:0007669"/>
    <property type="project" value="UniProtKB-KW"/>
</dbReference>
<dbReference type="SUPFAM" id="SSF56601">
    <property type="entry name" value="beta-lactamase/transpeptidase-like"/>
    <property type="match status" value="1"/>
</dbReference>
<sequence>MKTTRRNFVKLAGLGSVGLSVLSSFEFQGTLAQNLPRATPESQGVDTNGILNFLQAIQVSGLEWHSFMLVRHGHVVAEGWWKPFAPEFKHTLYSLSKSFTSTAIGFLVSEGKITVNDPVLKFFPKDAPADPGENLKAMRVKHLLTMNTGHDADTLPAIRNAEGKSWVETFLAQPVLHAPGSHFLYNTGATYMLGAIVYSVTGQTLEEYLEPRLFKPLGIVGYDWEKSPQGLNTAGYGLRVKTEDIARFGQFYLQKGMWEGKQLLPAAWIEEATSKQTESQKGDGDWSQGYGYQFWRCKPGFYRGDGAYGQFCFVMPEQDAVLVMTSESWDLQKSMNIAYENLLPAFAKGQLPEKPTELAILKKELSQLTLPVPQGSKTSPLAARYNDKVFTINKNSFNITELSVGLNKDSCVLKMATPGGMEKITFGWEDWKLNPGENKMRFPVATRLEIPSRIAGTATWLDDNTLQLKQKFVDAIHGDTLTLTFQGDTLAVDFMNSVSAHVKTFPDQRQKLTGTMKG</sequence>
<proteinExistence type="predicted"/>
<evidence type="ECO:0000259" key="1">
    <source>
        <dbReference type="Pfam" id="PF00144"/>
    </source>
</evidence>
<reference evidence="2 3" key="1">
    <citation type="submission" date="2019-10" db="EMBL/GenBank/DDBJ databases">
        <title>Draft Genome Sequence of Cytophagaceae sp. SJW1-29.</title>
        <authorList>
            <person name="Choi A."/>
        </authorList>
    </citation>
    <scope>NUCLEOTIDE SEQUENCE [LARGE SCALE GENOMIC DNA]</scope>
    <source>
        <strain evidence="2 3">SJW1-29</strain>
    </source>
</reference>
<dbReference type="PANTHER" id="PTHR43283">
    <property type="entry name" value="BETA-LACTAMASE-RELATED"/>
    <property type="match status" value="1"/>
</dbReference>
<organism evidence="2 3">
    <name type="scientific">Salmonirosea aquatica</name>
    <dbReference type="NCBI Taxonomy" id="2654236"/>
    <lineage>
        <taxon>Bacteria</taxon>
        <taxon>Pseudomonadati</taxon>
        <taxon>Bacteroidota</taxon>
        <taxon>Cytophagia</taxon>
        <taxon>Cytophagales</taxon>
        <taxon>Spirosomataceae</taxon>
        <taxon>Salmonirosea</taxon>
    </lineage>
</organism>
<accession>A0A7C9BF60</accession>
<keyword evidence="2" id="KW-0378">Hydrolase</keyword>
<dbReference type="InterPro" id="IPR001466">
    <property type="entry name" value="Beta-lactam-related"/>
</dbReference>
<dbReference type="RefSeq" id="WP_152756989.1">
    <property type="nucleotide sequence ID" value="NZ_WHLY01000002.1"/>
</dbReference>
<dbReference type="InterPro" id="IPR012338">
    <property type="entry name" value="Beta-lactam/transpept-like"/>
</dbReference>
<evidence type="ECO:0000313" key="3">
    <source>
        <dbReference type="Proteomes" id="UP000479293"/>
    </source>
</evidence>
<evidence type="ECO:0000313" key="2">
    <source>
        <dbReference type="EMBL" id="MPR32494.1"/>
    </source>
</evidence>
<dbReference type="EMBL" id="WHLY01000002">
    <property type="protein sequence ID" value="MPR32494.1"/>
    <property type="molecule type" value="Genomic_DNA"/>
</dbReference>
<dbReference type="AlphaFoldDB" id="A0A7C9BF60"/>
<dbReference type="PROSITE" id="PS51318">
    <property type="entry name" value="TAT"/>
    <property type="match status" value="1"/>
</dbReference>
<dbReference type="PANTHER" id="PTHR43283:SF7">
    <property type="entry name" value="BETA-LACTAMASE-RELATED DOMAIN-CONTAINING PROTEIN"/>
    <property type="match status" value="1"/>
</dbReference>
<gene>
    <name evidence="2" type="ORF">GBK04_03820</name>
</gene>
<dbReference type="Proteomes" id="UP000479293">
    <property type="component" value="Unassembled WGS sequence"/>
</dbReference>
<keyword evidence="3" id="KW-1185">Reference proteome</keyword>
<dbReference type="Pfam" id="PF00144">
    <property type="entry name" value="Beta-lactamase"/>
    <property type="match status" value="1"/>
</dbReference>
<dbReference type="Gene3D" id="3.40.710.10">
    <property type="entry name" value="DD-peptidase/beta-lactamase superfamily"/>
    <property type="match status" value="1"/>
</dbReference>
<comment type="caution">
    <text evidence="2">The sequence shown here is derived from an EMBL/GenBank/DDBJ whole genome shotgun (WGS) entry which is preliminary data.</text>
</comment>
<feature type="domain" description="Beta-lactamase-related" evidence="1">
    <location>
        <begin position="66"/>
        <end position="335"/>
    </location>
</feature>
<name>A0A7C9BF60_9BACT</name>